<dbReference type="OrthoDB" id="495830at2"/>
<reference evidence="1 2" key="1">
    <citation type="submission" date="2013-07" db="EMBL/GenBank/DDBJ databases">
        <title>Comparative Genomic and Metabolomic Analysis of Twelve Strains of Pseudoalteromonas luteoviolacea.</title>
        <authorList>
            <person name="Vynne N.G."/>
            <person name="Mansson M."/>
            <person name="Gram L."/>
        </authorList>
    </citation>
    <scope>NUCLEOTIDE SEQUENCE [LARGE SCALE GENOMIC DNA]</scope>
    <source>
        <strain evidence="1 2">NCIMB 1942</strain>
    </source>
</reference>
<dbReference type="AlphaFoldDB" id="A0A167A9D7"/>
<evidence type="ECO:0000313" key="2">
    <source>
        <dbReference type="Proteomes" id="UP000076587"/>
    </source>
</evidence>
<dbReference type="EMBL" id="AUXT01000182">
    <property type="protein sequence ID" value="KZN45122.1"/>
    <property type="molecule type" value="Genomic_DNA"/>
</dbReference>
<dbReference type="RefSeq" id="WP_063378079.1">
    <property type="nucleotide sequence ID" value="NZ_AUXT01000182.1"/>
</dbReference>
<comment type="caution">
    <text evidence="1">The sequence shown here is derived from an EMBL/GenBank/DDBJ whole genome shotgun (WGS) entry which is preliminary data.</text>
</comment>
<dbReference type="PATRIC" id="fig|1365253.3.peg.3631"/>
<accession>A0A167A9D7</accession>
<organism evidence="1 2">
    <name type="scientific">Pseudoalteromonas luteoviolacea NCIMB 1942</name>
    <dbReference type="NCBI Taxonomy" id="1365253"/>
    <lineage>
        <taxon>Bacteria</taxon>
        <taxon>Pseudomonadati</taxon>
        <taxon>Pseudomonadota</taxon>
        <taxon>Gammaproteobacteria</taxon>
        <taxon>Alteromonadales</taxon>
        <taxon>Pseudoalteromonadaceae</taxon>
        <taxon>Pseudoalteromonas</taxon>
    </lineage>
</organism>
<dbReference type="Proteomes" id="UP000076587">
    <property type="component" value="Unassembled WGS sequence"/>
</dbReference>
<name>A0A167A9D7_9GAMM</name>
<protein>
    <submittedName>
        <fullName evidence="1">Uncharacterized protein</fullName>
    </submittedName>
</protein>
<sequence length="171" mass="19386">MDNQTYLVQQFTELSGALTDFNAFALNGTGQVQNYYDTLTRIVGHAIVEELLSTFVSLYESASNHEQFNEALRKHILGDEKLGPVARNIIKLWYTGTWYHMAHFWREAYGMSEDDMTFFVNSASYAEGLLWQAIDANPSGAKGPGYGSWSSPPNIHFDNGWQFKPFTHTSK</sequence>
<proteinExistence type="predicted"/>
<gene>
    <name evidence="1" type="ORF">N482_15195</name>
</gene>
<evidence type="ECO:0000313" key="1">
    <source>
        <dbReference type="EMBL" id="KZN45122.1"/>
    </source>
</evidence>